<feature type="binding site" evidence="5">
    <location>
        <position position="225"/>
    </location>
    <ligand>
        <name>a divalent metal cation</name>
        <dbReference type="ChEBI" id="CHEBI:60240"/>
        <label>2</label>
        <note>catalytic</note>
    </ligand>
</feature>
<evidence type="ECO:0000256" key="2">
    <source>
        <dbReference type="ARBA" id="ARBA00022670"/>
    </source>
</evidence>
<feature type="binding site" evidence="5">
    <location>
        <position position="225"/>
    </location>
    <ligand>
        <name>a divalent metal cation</name>
        <dbReference type="ChEBI" id="CHEBI:60240"/>
        <label>1</label>
    </ligand>
</feature>
<dbReference type="SUPFAM" id="SSF55920">
    <property type="entry name" value="Creatinase/aminopeptidase"/>
    <property type="match status" value="1"/>
</dbReference>
<dbReference type="InterPro" id="IPR000994">
    <property type="entry name" value="Pept_M24"/>
</dbReference>
<sequence>MRDTGALAARSLAHVEPHIQPGVTTAALDAIVRDFIADNGATAATLGYRGYKHSSCISVNEVVCHGVPSDKVTLKAGDIVNVDVTTVLNGWYGDTSKTFVVGGEDAASDEANRLVRTTREALRLGLSGCRAGARLGDVTEPIHEHLSRAGYGVVNQFRAHGIGRTFHAAPFIQHGKGRRGQGLLLKPGMFFTVEPMANEGAVATKTLKDGWTVVTKDGKLSAQFEHTVGVVEGGCEVFTRVPGTDAFI</sequence>
<evidence type="ECO:0000256" key="3">
    <source>
        <dbReference type="ARBA" id="ARBA00022723"/>
    </source>
</evidence>
<dbReference type="NCBIfam" id="TIGR00500">
    <property type="entry name" value="met_pdase_I"/>
    <property type="match status" value="1"/>
</dbReference>
<feature type="binding site" evidence="5">
    <location>
        <position position="65"/>
    </location>
    <ligand>
        <name>substrate</name>
    </ligand>
</feature>
<dbReference type="GO" id="GO:0070006">
    <property type="term" value="F:metalloaminopeptidase activity"/>
    <property type="evidence" value="ECO:0007669"/>
    <property type="project" value="UniProtKB-UniRule"/>
</dbReference>
<evidence type="ECO:0000256" key="6">
    <source>
        <dbReference type="RuleBase" id="RU003653"/>
    </source>
</evidence>
<dbReference type="EMBL" id="CP001328">
    <property type="protein sequence ID" value="ACO64825.1"/>
    <property type="molecule type" value="Genomic_DNA"/>
</dbReference>
<accession>C1EAA5</accession>
<dbReference type="GO" id="GO:0004239">
    <property type="term" value="F:initiator methionyl aminopeptidase activity"/>
    <property type="evidence" value="ECO:0007669"/>
    <property type="project" value="UniProtKB-UniRule"/>
</dbReference>
<dbReference type="InterPro" id="IPR001714">
    <property type="entry name" value="Pept_M24_MAP"/>
</dbReference>
<comment type="cofactor">
    <cofactor evidence="5">
        <name>Co(2+)</name>
        <dbReference type="ChEBI" id="CHEBI:48828"/>
    </cofactor>
    <cofactor evidence="5">
        <name>Zn(2+)</name>
        <dbReference type="ChEBI" id="CHEBI:29105"/>
    </cofactor>
    <cofactor evidence="5">
        <name>Mn(2+)</name>
        <dbReference type="ChEBI" id="CHEBI:29035"/>
    </cofactor>
    <cofactor evidence="5">
        <name>Fe(2+)</name>
        <dbReference type="ChEBI" id="CHEBI:29033"/>
    </cofactor>
    <text evidence="5">Binds 2 divalent metal cations per subunit. Has a high-affinity and a low affinity metal-binding site. The true nature of the physiological cofactor is under debate. The enzyme is active with cobalt, zinc, manganese or divalent iron ions. Most likely, methionine aminopeptidases function as mononuclear Fe(2+)-metalloproteases under physiological conditions, and the catalytically relevant metal-binding site has been assigned to the histidine-containing high-affinity site.</text>
</comment>
<keyword evidence="2 5" id="KW-0645">Protease</keyword>
<feature type="domain" description="Peptidase M24" evidence="7">
    <location>
        <begin position="1"/>
        <end position="231"/>
    </location>
</feature>
<dbReference type="CDD" id="cd01086">
    <property type="entry name" value="MetAP1"/>
    <property type="match status" value="1"/>
</dbReference>
<dbReference type="Gene3D" id="3.90.230.10">
    <property type="entry name" value="Creatinase/methionine aminopeptidase superfamily"/>
    <property type="match status" value="1"/>
</dbReference>
<feature type="binding site" evidence="5">
    <location>
        <position position="94"/>
    </location>
    <ligand>
        <name>a divalent metal cation</name>
        <dbReference type="ChEBI" id="CHEBI:60240"/>
        <label>2</label>
        <note>catalytic</note>
    </ligand>
</feature>
<name>C1EAA5_MICCC</name>
<dbReference type="Proteomes" id="UP000002009">
    <property type="component" value="Chromosome 7"/>
</dbReference>
<dbReference type="PRINTS" id="PR00599">
    <property type="entry name" value="MAPEPTIDASE"/>
</dbReference>
<keyword evidence="1 5" id="KW-0031">Aminopeptidase</keyword>
<feature type="binding site" evidence="5">
    <location>
        <position position="160"/>
    </location>
    <ligand>
        <name>a divalent metal cation</name>
        <dbReference type="ChEBI" id="CHEBI:60240"/>
        <label>2</label>
        <note>catalytic</note>
    </ligand>
</feature>
<keyword evidence="9" id="KW-1185">Reference proteome</keyword>
<feature type="binding site" evidence="5">
    <location>
        <position position="94"/>
    </location>
    <ligand>
        <name>a divalent metal cation</name>
        <dbReference type="ChEBI" id="CHEBI:60240"/>
        <label>1</label>
    </ligand>
</feature>
<dbReference type="InterPro" id="IPR036005">
    <property type="entry name" value="Creatinase/aminopeptidase-like"/>
</dbReference>
<dbReference type="PANTHER" id="PTHR43330:SF8">
    <property type="entry name" value="METHIONINE AMINOPEPTIDASE 1D, MITOCHONDRIAL"/>
    <property type="match status" value="1"/>
</dbReference>
<dbReference type="GO" id="GO:0046872">
    <property type="term" value="F:metal ion binding"/>
    <property type="evidence" value="ECO:0007669"/>
    <property type="project" value="UniProtKB-UniRule"/>
</dbReference>
<dbReference type="GO" id="GO:0006508">
    <property type="term" value="P:proteolysis"/>
    <property type="evidence" value="ECO:0007669"/>
    <property type="project" value="UniProtKB-KW"/>
</dbReference>
<evidence type="ECO:0000259" key="7">
    <source>
        <dbReference type="Pfam" id="PF00557"/>
    </source>
</evidence>
<dbReference type="HAMAP" id="MF_01974">
    <property type="entry name" value="MetAP_1"/>
    <property type="match status" value="1"/>
</dbReference>
<keyword evidence="4 5" id="KW-0378">Hydrolase</keyword>
<dbReference type="EC" id="3.4.11.18" evidence="6"/>
<comment type="similarity">
    <text evidence="5">Belongs to the peptidase M24A family. Methionine aminopeptidase type 1 subfamily.</text>
</comment>
<feature type="binding site" evidence="5">
    <location>
        <position position="83"/>
    </location>
    <ligand>
        <name>a divalent metal cation</name>
        <dbReference type="ChEBI" id="CHEBI:60240"/>
        <label>1</label>
    </ligand>
</feature>
<dbReference type="PANTHER" id="PTHR43330">
    <property type="entry name" value="METHIONINE AMINOPEPTIDASE"/>
    <property type="match status" value="1"/>
</dbReference>
<reference evidence="8 9" key="1">
    <citation type="journal article" date="2009" name="Science">
        <title>Green evolution and dynamic adaptations revealed by genomes of the marine picoeukaryotes Micromonas.</title>
        <authorList>
            <person name="Worden A.Z."/>
            <person name="Lee J.H."/>
            <person name="Mock T."/>
            <person name="Rouze P."/>
            <person name="Simmons M.P."/>
            <person name="Aerts A.L."/>
            <person name="Allen A.E."/>
            <person name="Cuvelier M.L."/>
            <person name="Derelle E."/>
            <person name="Everett M.V."/>
            <person name="Foulon E."/>
            <person name="Grimwood J."/>
            <person name="Gundlach H."/>
            <person name="Henrissat B."/>
            <person name="Napoli C."/>
            <person name="McDonald S.M."/>
            <person name="Parker M.S."/>
            <person name="Rombauts S."/>
            <person name="Salamov A."/>
            <person name="Von Dassow P."/>
            <person name="Badger J.H."/>
            <person name="Coutinho P.M."/>
            <person name="Demir E."/>
            <person name="Dubchak I."/>
            <person name="Gentemann C."/>
            <person name="Eikrem W."/>
            <person name="Gready J.E."/>
            <person name="John U."/>
            <person name="Lanier W."/>
            <person name="Lindquist E.A."/>
            <person name="Lucas S."/>
            <person name="Mayer K.F."/>
            <person name="Moreau H."/>
            <person name="Not F."/>
            <person name="Otillar R."/>
            <person name="Panaud O."/>
            <person name="Pangilinan J."/>
            <person name="Paulsen I."/>
            <person name="Piegu B."/>
            <person name="Poliakov A."/>
            <person name="Robbens S."/>
            <person name="Schmutz J."/>
            <person name="Toulza E."/>
            <person name="Wyss T."/>
            <person name="Zelensky A."/>
            <person name="Zhou K."/>
            <person name="Armbrust E.V."/>
            <person name="Bhattacharya D."/>
            <person name="Goodenough U.W."/>
            <person name="Van de Peer Y."/>
            <person name="Grigoriev I.V."/>
        </authorList>
    </citation>
    <scope>NUCLEOTIDE SEQUENCE [LARGE SCALE GENOMIC DNA]</scope>
    <source>
        <strain evidence="9">RCC299 / NOUM17</strain>
    </source>
</reference>
<dbReference type="KEGG" id="mis:MICPUN_97653"/>
<evidence type="ECO:0000313" key="9">
    <source>
        <dbReference type="Proteomes" id="UP000002009"/>
    </source>
</evidence>
<comment type="catalytic activity">
    <reaction evidence="5 6">
        <text>Release of N-terminal amino acids, preferentially methionine, from peptides and arylamides.</text>
        <dbReference type="EC" id="3.4.11.18"/>
    </reaction>
</comment>
<proteinExistence type="inferred from homology"/>
<keyword evidence="3 5" id="KW-0479">Metal-binding</keyword>
<dbReference type="eggNOG" id="KOG2738">
    <property type="taxonomic scope" value="Eukaryota"/>
</dbReference>
<evidence type="ECO:0000313" key="8">
    <source>
        <dbReference type="EMBL" id="ACO64825.1"/>
    </source>
</evidence>
<dbReference type="InterPro" id="IPR002467">
    <property type="entry name" value="Pept_M24A_MAP1"/>
</dbReference>
<dbReference type="Pfam" id="PF00557">
    <property type="entry name" value="Peptidase_M24"/>
    <property type="match status" value="1"/>
</dbReference>
<dbReference type="GeneID" id="8244858"/>
<feature type="binding site" evidence="5">
    <location>
        <position position="167"/>
    </location>
    <ligand>
        <name>substrate</name>
    </ligand>
</feature>
<protein>
    <recommendedName>
        <fullName evidence="6">Methionine aminopeptidase</fullName>
        <ecNumber evidence="6">3.4.11.18</ecNumber>
    </recommendedName>
</protein>
<dbReference type="OrthoDB" id="3209743at2759"/>
<organism evidence="8 9">
    <name type="scientific">Micromonas commoda (strain RCC299 / NOUM17 / CCMP2709)</name>
    <name type="common">Picoplanktonic green alga</name>
    <dbReference type="NCBI Taxonomy" id="296587"/>
    <lineage>
        <taxon>Eukaryota</taxon>
        <taxon>Viridiplantae</taxon>
        <taxon>Chlorophyta</taxon>
        <taxon>Mamiellophyceae</taxon>
        <taxon>Mamiellales</taxon>
        <taxon>Mamiellaceae</taxon>
        <taxon>Micromonas</taxon>
    </lineage>
</organism>
<dbReference type="OMA" id="HWEHSVA"/>
<gene>
    <name evidence="8" type="ORF">MICPUN_97653</name>
</gene>
<feature type="binding site" evidence="5">
    <location>
        <position position="194"/>
    </location>
    <ligand>
        <name>a divalent metal cation</name>
        <dbReference type="ChEBI" id="CHEBI:60240"/>
        <label>2</label>
        <note>catalytic</note>
    </ligand>
</feature>
<dbReference type="AlphaFoldDB" id="C1EAA5"/>
<evidence type="ECO:0000256" key="4">
    <source>
        <dbReference type="ARBA" id="ARBA00022801"/>
    </source>
</evidence>
<dbReference type="STRING" id="296587.C1EAA5"/>
<dbReference type="RefSeq" id="XP_002503567.1">
    <property type="nucleotide sequence ID" value="XM_002503521.1"/>
</dbReference>
<dbReference type="InParanoid" id="C1EAA5"/>
<evidence type="ECO:0000256" key="1">
    <source>
        <dbReference type="ARBA" id="ARBA00022438"/>
    </source>
</evidence>
<comment type="function">
    <text evidence="6">Cotranslationally removes the N-terminal methionine from nascent proteins. The N-terminal methionine is often cleaved when the second residue in the primary sequence is small and uncharged (Met-Ala-, Cys, Gly, Pro, Ser, Thr, or Val).</text>
</comment>
<evidence type="ECO:0000256" key="5">
    <source>
        <dbReference type="HAMAP-Rule" id="MF_03174"/>
    </source>
</evidence>